<evidence type="ECO:0000256" key="5">
    <source>
        <dbReference type="SAM" id="MobiDB-lite"/>
    </source>
</evidence>
<evidence type="ECO:0000256" key="2">
    <source>
        <dbReference type="ARBA" id="ARBA00022692"/>
    </source>
</evidence>
<evidence type="ECO:0000256" key="1">
    <source>
        <dbReference type="ARBA" id="ARBA00004141"/>
    </source>
</evidence>
<sequence length="352" mass="39130">MTSLTAFHFITTYFLLEIMCRIGLFERATQYPIKCRWRLAAYGVASVVLMNYNLARNSVGFYQLSKMCNIPTIVLYNFFINHQTTPLNKLIALAILLTGVGLYSVNDVELNFWGTIIAIVAVISTACFQITAGSDQKEFSMSGPQVQHASALQQFILCFLSAIFTEFFNPQHTIMEHDFSRREVLFIGLTGIIAVGVNVSCFGIIGKTSALTYQVVGHVKTTLILLIGFVFFPPKVEASHSQTVKTAIGMAISMVGIIMYTSIGLMSKGDNDKNNKSKPAILDNKEEGETKQEVKTKEEKPLPGNLFPPMGVEEDNVTPQNIQSNDQIVESNQNDNMELIELEDIKNDTNVQ</sequence>
<evidence type="ECO:0000313" key="8">
    <source>
        <dbReference type="EMBL" id="KAK8846086.1"/>
    </source>
</evidence>
<feature type="region of interest" description="Disordered" evidence="5">
    <location>
        <begin position="269"/>
        <end position="318"/>
    </location>
</feature>
<gene>
    <name evidence="8" type="ORF">M9Y10_020087</name>
</gene>
<evidence type="ECO:0000256" key="6">
    <source>
        <dbReference type="SAM" id="Phobius"/>
    </source>
</evidence>
<protein>
    <recommendedName>
        <fullName evidence="7">Sugar phosphate transporter domain-containing protein</fullName>
    </recommendedName>
</protein>
<evidence type="ECO:0000256" key="3">
    <source>
        <dbReference type="ARBA" id="ARBA00022989"/>
    </source>
</evidence>
<feature type="transmembrane region" description="Helical" evidence="6">
    <location>
        <begin position="6"/>
        <end position="25"/>
    </location>
</feature>
<feature type="transmembrane region" description="Helical" evidence="6">
    <location>
        <begin position="184"/>
        <end position="205"/>
    </location>
</feature>
<feature type="compositionally biased region" description="Basic and acidic residues" evidence="5">
    <location>
        <begin position="283"/>
        <end position="301"/>
    </location>
</feature>
<proteinExistence type="predicted"/>
<dbReference type="InterPro" id="IPR004853">
    <property type="entry name" value="Sugar_P_trans_dom"/>
</dbReference>
<keyword evidence="2 6" id="KW-0812">Transmembrane</keyword>
<organism evidence="8 9">
    <name type="scientific">Tritrichomonas musculus</name>
    <dbReference type="NCBI Taxonomy" id="1915356"/>
    <lineage>
        <taxon>Eukaryota</taxon>
        <taxon>Metamonada</taxon>
        <taxon>Parabasalia</taxon>
        <taxon>Tritrichomonadida</taxon>
        <taxon>Tritrichomonadidae</taxon>
        <taxon>Tritrichomonas</taxon>
    </lineage>
</organism>
<feature type="transmembrane region" description="Helical" evidence="6">
    <location>
        <begin position="244"/>
        <end position="266"/>
    </location>
</feature>
<dbReference type="Pfam" id="PF03151">
    <property type="entry name" value="TPT"/>
    <property type="match status" value="1"/>
</dbReference>
<feature type="transmembrane region" description="Helical" evidence="6">
    <location>
        <begin position="211"/>
        <end position="232"/>
    </location>
</feature>
<feature type="transmembrane region" description="Helical" evidence="6">
    <location>
        <begin position="37"/>
        <end position="55"/>
    </location>
</feature>
<keyword evidence="3 6" id="KW-1133">Transmembrane helix</keyword>
<feature type="transmembrane region" description="Helical" evidence="6">
    <location>
        <begin position="112"/>
        <end position="132"/>
    </location>
</feature>
<comment type="subcellular location">
    <subcellularLocation>
        <location evidence="1">Membrane</location>
        <topology evidence="1">Multi-pass membrane protein</topology>
    </subcellularLocation>
</comment>
<dbReference type="EMBL" id="JAPFFF010000029">
    <property type="protein sequence ID" value="KAK8846086.1"/>
    <property type="molecule type" value="Genomic_DNA"/>
</dbReference>
<reference evidence="8 9" key="1">
    <citation type="submission" date="2024-04" db="EMBL/GenBank/DDBJ databases">
        <title>Tritrichomonas musculus Genome.</title>
        <authorList>
            <person name="Alves-Ferreira E."/>
            <person name="Grigg M."/>
            <person name="Lorenzi H."/>
            <person name="Galac M."/>
        </authorList>
    </citation>
    <scope>NUCLEOTIDE SEQUENCE [LARGE SCALE GENOMIC DNA]</scope>
    <source>
        <strain evidence="8 9">EAF2021</strain>
    </source>
</reference>
<evidence type="ECO:0000313" key="9">
    <source>
        <dbReference type="Proteomes" id="UP001470230"/>
    </source>
</evidence>
<accession>A0ABR2HF71</accession>
<dbReference type="InterPro" id="IPR050186">
    <property type="entry name" value="TPT_transporter"/>
</dbReference>
<name>A0ABR2HF71_9EUKA</name>
<dbReference type="Proteomes" id="UP001470230">
    <property type="component" value="Unassembled WGS sequence"/>
</dbReference>
<keyword evidence="4 6" id="KW-0472">Membrane</keyword>
<evidence type="ECO:0000256" key="4">
    <source>
        <dbReference type="ARBA" id="ARBA00023136"/>
    </source>
</evidence>
<dbReference type="PANTHER" id="PTHR11132">
    <property type="entry name" value="SOLUTE CARRIER FAMILY 35"/>
    <property type="match status" value="1"/>
</dbReference>
<evidence type="ECO:0000259" key="7">
    <source>
        <dbReference type="Pfam" id="PF03151"/>
    </source>
</evidence>
<comment type="caution">
    <text evidence="8">The sequence shown here is derived from an EMBL/GenBank/DDBJ whole genome shotgun (WGS) entry which is preliminary data.</text>
</comment>
<feature type="transmembrane region" description="Helical" evidence="6">
    <location>
        <begin position="87"/>
        <end position="106"/>
    </location>
</feature>
<feature type="domain" description="Sugar phosphate transporter" evidence="7">
    <location>
        <begin position="4"/>
        <end position="260"/>
    </location>
</feature>
<keyword evidence="9" id="KW-1185">Reference proteome</keyword>